<accession>A0A6I8M255</accession>
<feature type="region of interest" description="Disordered" evidence="1">
    <location>
        <begin position="128"/>
        <end position="182"/>
    </location>
</feature>
<proteinExistence type="predicted"/>
<organism evidence="3 4">
    <name type="scientific">Amycolatopsis camponoti</name>
    <dbReference type="NCBI Taxonomy" id="2606593"/>
    <lineage>
        <taxon>Bacteria</taxon>
        <taxon>Bacillati</taxon>
        <taxon>Actinomycetota</taxon>
        <taxon>Actinomycetes</taxon>
        <taxon>Pseudonocardiales</taxon>
        <taxon>Pseudonocardiaceae</taxon>
        <taxon>Amycolatopsis</taxon>
    </lineage>
</organism>
<gene>
    <name evidence="3" type="ORF">AA23TX_07669</name>
</gene>
<name>A0A6I8M255_9PSEU</name>
<feature type="compositionally biased region" description="Polar residues" evidence="1">
    <location>
        <begin position="148"/>
        <end position="164"/>
    </location>
</feature>
<protein>
    <recommendedName>
        <fullName evidence="2">2-oxoglutarate dehydrogenase E1 component N-terminal domain-containing protein</fullName>
    </recommendedName>
</protein>
<dbReference type="AlphaFoldDB" id="A0A6I8M255"/>
<dbReference type="EMBL" id="CABVGP010000003">
    <property type="protein sequence ID" value="VVJ22753.1"/>
    <property type="molecule type" value="Genomic_DNA"/>
</dbReference>
<dbReference type="InterPro" id="IPR032106">
    <property type="entry name" value="2-oxogl_dehyd_N"/>
</dbReference>
<feature type="compositionally biased region" description="Low complexity" evidence="1">
    <location>
        <begin position="134"/>
        <end position="145"/>
    </location>
</feature>
<evidence type="ECO:0000256" key="1">
    <source>
        <dbReference type="SAM" id="MobiDB-lite"/>
    </source>
</evidence>
<keyword evidence="4" id="KW-1185">Reference proteome</keyword>
<evidence type="ECO:0000259" key="2">
    <source>
        <dbReference type="Pfam" id="PF16078"/>
    </source>
</evidence>
<dbReference type="Proteomes" id="UP000399805">
    <property type="component" value="Unassembled WGS sequence"/>
</dbReference>
<dbReference type="Pfam" id="PF16078">
    <property type="entry name" value="2-oxogl_dehyd_N"/>
    <property type="match status" value="1"/>
</dbReference>
<evidence type="ECO:0000313" key="4">
    <source>
        <dbReference type="Proteomes" id="UP000399805"/>
    </source>
</evidence>
<feature type="domain" description="2-oxoglutarate dehydrogenase E1 component N-terminal" evidence="2">
    <location>
        <begin position="212"/>
        <end position="242"/>
    </location>
</feature>
<reference evidence="3 4" key="1">
    <citation type="submission" date="2019-09" db="EMBL/GenBank/DDBJ databases">
        <authorList>
            <person name="Leyn A S."/>
        </authorList>
    </citation>
    <scope>NUCLEOTIDE SEQUENCE [LARGE SCALE GENOMIC DNA]</scope>
    <source>
        <strain evidence="3">AA231_1</strain>
    </source>
</reference>
<sequence>MGKWRRPDLPAGPLRELNDELHRLHAFTGHHSSYRIAAWLKARSEVDPDGDWPSPSHTRVHGILIKPELPNRAVMIGVVEALIALGRLRDGDGRPLRDKIEQLYVQAFDWHNAITAEPSPDPALTAAEHREAEAAAVEPGAVDEAQPSAPSRTNDSPPMNASSSESKRNDDGETFSADAVTVEPDGTDIAVVTKEDAVKVPLDAKAKPDTDFGVNQWLVEEMYEQFLTDPTSVIPAWAELFTERHEQFLADPTSVIPAWAELFTEFTPSAVAVAATAATRVASESGAEALDQEDAIEWPRTEVLEVIPAENLPADGTTMPVDPFKSILAPFGNPFDNEAKAEPSQLRTAETVGEFLAAVRRTPHVPVPEGQKTVGELLGLTKRSTPEPDQRQRTVAELLALHGKPTGPSKRINRWSTLDPASQLANRTRNSPLPTDWVHKSSRRANHALTLGQKHLASGNIEQAVEAFKDAIIEGDPHDALEKLKGIQAQYPGHGLDLINDKSRAGHPLVRRAYHLLSTNTENEATPDDAARILLKEARQEGNYAASLILSRLDSERPLPYATLAVPQTP</sequence>
<evidence type="ECO:0000313" key="3">
    <source>
        <dbReference type="EMBL" id="VVJ22753.1"/>
    </source>
</evidence>